<dbReference type="RefSeq" id="XP_028479675.1">
    <property type="nucleotide sequence ID" value="XM_028620703.1"/>
</dbReference>
<dbReference type="PANTHER" id="PTHR10961:SF46">
    <property type="entry name" value="PEROXISOMAL SARCOSINE OXIDASE"/>
    <property type="match status" value="1"/>
</dbReference>
<gene>
    <name evidence="7" type="ORF">EHS24_005168</name>
</gene>
<name>A0A427Y720_9TREE</name>
<evidence type="ECO:0000256" key="2">
    <source>
        <dbReference type="ARBA" id="ARBA00010989"/>
    </source>
</evidence>
<feature type="domain" description="FAD dependent oxidoreductase" evidence="6">
    <location>
        <begin position="4"/>
        <end position="380"/>
    </location>
</feature>
<dbReference type="GO" id="GO:0050031">
    <property type="term" value="F:L-pipecolate oxidase activity"/>
    <property type="evidence" value="ECO:0007669"/>
    <property type="project" value="TreeGrafter"/>
</dbReference>
<dbReference type="InterPro" id="IPR006076">
    <property type="entry name" value="FAD-dep_OxRdtase"/>
</dbReference>
<dbReference type="Gene3D" id="3.50.50.60">
    <property type="entry name" value="FAD/NAD(P)-binding domain"/>
    <property type="match status" value="1"/>
</dbReference>
<evidence type="ECO:0000256" key="3">
    <source>
        <dbReference type="ARBA" id="ARBA00022630"/>
    </source>
</evidence>
<dbReference type="AlphaFoldDB" id="A0A427Y720"/>
<dbReference type="Proteomes" id="UP000279236">
    <property type="component" value="Unassembled WGS sequence"/>
</dbReference>
<dbReference type="EMBL" id="RSCE01000002">
    <property type="protein sequence ID" value="RSH86890.1"/>
    <property type="molecule type" value="Genomic_DNA"/>
</dbReference>
<dbReference type="OrthoDB" id="2219495at2759"/>
<dbReference type="Gene3D" id="3.30.9.10">
    <property type="entry name" value="D-Amino Acid Oxidase, subunit A, domain 2"/>
    <property type="match status" value="1"/>
</dbReference>
<keyword evidence="8" id="KW-1185">Reference proteome</keyword>
<comment type="caution">
    <text evidence="7">The sequence shown here is derived from an EMBL/GenBank/DDBJ whole genome shotgun (WGS) entry which is preliminary data.</text>
</comment>
<dbReference type="GO" id="GO:0050660">
    <property type="term" value="F:flavin adenine dinucleotide binding"/>
    <property type="evidence" value="ECO:0007669"/>
    <property type="project" value="InterPro"/>
</dbReference>
<dbReference type="GeneID" id="39589711"/>
<dbReference type="SUPFAM" id="SSF54373">
    <property type="entry name" value="FAD-linked reductases, C-terminal domain"/>
    <property type="match status" value="1"/>
</dbReference>
<protein>
    <recommendedName>
        <fullName evidence="6">FAD dependent oxidoreductase domain-containing protein</fullName>
    </recommendedName>
</protein>
<comment type="similarity">
    <text evidence="2">Belongs to the MSOX/MTOX family.</text>
</comment>
<evidence type="ECO:0000256" key="5">
    <source>
        <dbReference type="ARBA" id="ARBA00023002"/>
    </source>
</evidence>
<dbReference type="InterPro" id="IPR036188">
    <property type="entry name" value="FAD/NAD-bd_sf"/>
</dbReference>
<accession>A0A427Y720</accession>
<dbReference type="InterPro" id="IPR045170">
    <property type="entry name" value="MTOX"/>
</dbReference>
<evidence type="ECO:0000313" key="8">
    <source>
        <dbReference type="Proteomes" id="UP000279236"/>
    </source>
</evidence>
<evidence type="ECO:0000256" key="1">
    <source>
        <dbReference type="ARBA" id="ARBA00001974"/>
    </source>
</evidence>
<sequence>MSQKVVIVGSGVFGMSTALWMLEERPGKYNVTILEKCETVPAPDAASTDINKIVRAGDYEDPALAKLSVDAVKFWKRPDWEGTYHESGVMCLAGDDPAGRAYVDGSMNNCIAMDLGPTRIETPEEIKKHFPAGLKTGAFPQRTGYFNKQGGWAEAARAIEVGHKRILAAGGVIRGGCEAVSFQKTGKKVTGVVLKSGEVVTADLVLVAAGAWTPSLLASPSISCFLPPVVATGQVVAMIKLTPEEYNIQTQAPVVFNLDDGYYIFPPTKDRIVKMAIHGAGYTNTVAHGGKVSVPRTKLTPGAENGAIPVEAVRKIRQHLADHYPELAKKPFVDTRLCWYCDTVTGDWLIDYHPDYENLVIATGGSGHAFKFAPNIGREILAIIERNGDAEFRDRFSFSPSENVGADVRNGVRKEIVVNDLATTTDLLPGAGRTAGRL</sequence>
<evidence type="ECO:0000313" key="7">
    <source>
        <dbReference type="EMBL" id="RSH86890.1"/>
    </source>
</evidence>
<dbReference type="GO" id="GO:0008115">
    <property type="term" value="F:sarcosine oxidase activity"/>
    <property type="evidence" value="ECO:0007669"/>
    <property type="project" value="TreeGrafter"/>
</dbReference>
<dbReference type="GO" id="GO:0004657">
    <property type="term" value="F:proline dehydrogenase activity"/>
    <property type="evidence" value="ECO:0007669"/>
    <property type="project" value="TreeGrafter"/>
</dbReference>
<organism evidence="7 8">
    <name type="scientific">Apiotrichum porosum</name>
    <dbReference type="NCBI Taxonomy" id="105984"/>
    <lineage>
        <taxon>Eukaryota</taxon>
        <taxon>Fungi</taxon>
        <taxon>Dikarya</taxon>
        <taxon>Basidiomycota</taxon>
        <taxon>Agaricomycotina</taxon>
        <taxon>Tremellomycetes</taxon>
        <taxon>Trichosporonales</taxon>
        <taxon>Trichosporonaceae</taxon>
        <taxon>Apiotrichum</taxon>
    </lineage>
</organism>
<evidence type="ECO:0000259" key="6">
    <source>
        <dbReference type="Pfam" id="PF01266"/>
    </source>
</evidence>
<dbReference type="SUPFAM" id="SSF51905">
    <property type="entry name" value="FAD/NAD(P)-binding domain"/>
    <property type="match status" value="1"/>
</dbReference>
<dbReference type="STRING" id="105984.A0A427Y720"/>
<dbReference type="Pfam" id="PF01266">
    <property type="entry name" value="DAO"/>
    <property type="match status" value="1"/>
</dbReference>
<keyword evidence="5" id="KW-0560">Oxidoreductase</keyword>
<reference evidence="7 8" key="1">
    <citation type="submission" date="2018-11" db="EMBL/GenBank/DDBJ databases">
        <title>Genome sequence of Apiotrichum porosum DSM 27194.</title>
        <authorList>
            <person name="Aliyu H."/>
            <person name="Gorte O."/>
            <person name="Ochsenreither K."/>
        </authorList>
    </citation>
    <scope>NUCLEOTIDE SEQUENCE [LARGE SCALE GENOMIC DNA]</scope>
    <source>
        <strain evidence="7 8">DSM 27194</strain>
    </source>
</reference>
<proteinExistence type="inferred from homology"/>
<keyword evidence="3" id="KW-0285">Flavoprotein</keyword>
<evidence type="ECO:0000256" key="4">
    <source>
        <dbReference type="ARBA" id="ARBA00022827"/>
    </source>
</evidence>
<keyword evidence="4" id="KW-0274">FAD</keyword>
<dbReference type="PANTHER" id="PTHR10961">
    <property type="entry name" value="PEROXISOMAL SARCOSINE OXIDASE"/>
    <property type="match status" value="1"/>
</dbReference>
<comment type="cofactor">
    <cofactor evidence="1">
        <name>FAD</name>
        <dbReference type="ChEBI" id="CHEBI:57692"/>
    </cofactor>
</comment>